<feature type="transmembrane region" description="Helical" evidence="7">
    <location>
        <begin position="262"/>
        <end position="281"/>
    </location>
</feature>
<proteinExistence type="predicted"/>
<feature type="transmembrane region" description="Helical" evidence="7">
    <location>
        <begin position="148"/>
        <end position="166"/>
    </location>
</feature>
<keyword evidence="4 7" id="KW-0812">Transmembrane</keyword>
<dbReference type="PANTHER" id="PTHR30151:SF0">
    <property type="entry name" value="ABC TRANSPORTER PERMEASE PROTEIN MJ0413-RELATED"/>
    <property type="match status" value="1"/>
</dbReference>
<evidence type="ECO:0000256" key="7">
    <source>
        <dbReference type="SAM" id="Phobius"/>
    </source>
</evidence>
<protein>
    <submittedName>
        <fullName evidence="8">NitT/TauT family transport system permease protein</fullName>
    </submittedName>
</protein>
<keyword evidence="3" id="KW-1003">Cell membrane</keyword>
<dbReference type="InterPro" id="IPR035906">
    <property type="entry name" value="MetI-like_sf"/>
</dbReference>
<evidence type="ECO:0000256" key="3">
    <source>
        <dbReference type="ARBA" id="ARBA00022475"/>
    </source>
</evidence>
<name>A0A2S8STN9_9BACT</name>
<dbReference type="PANTHER" id="PTHR30151">
    <property type="entry name" value="ALKANE SULFONATE ABC TRANSPORTER-RELATED, MEMBRANE SUBUNIT"/>
    <property type="match status" value="1"/>
</dbReference>
<dbReference type="SUPFAM" id="SSF161098">
    <property type="entry name" value="MetI-like"/>
    <property type="match status" value="1"/>
</dbReference>
<organism evidence="8 9">
    <name type="scientific">Abditibacterium utsteinense</name>
    <dbReference type="NCBI Taxonomy" id="1960156"/>
    <lineage>
        <taxon>Bacteria</taxon>
        <taxon>Pseudomonadati</taxon>
        <taxon>Abditibacteriota</taxon>
        <taxon>Abditibacteriia</taxon>
        <taxon>Abditibacteriales</taxon>
        <taxon>Abditibacteriaceae</taxon>
        <taxon>Abditibacterium</taxon>
    </lineage>
</organism>
<sequence>MNAPVQPPLESNPDSHLPSAPIITGAHSSSALRVGDLPPRRRPSFLNLFLPNRAISVASLYLVAAIEAAIFLALWVLSPYKVLPTPPEVLGALSKLWMNQGLGRELAISFGLNVQALFWSSLISLGLAYLTVIPVFRPLVTAISKGRFLSLAGFTFIFTLMVSGGHALKLSLLTFAITVFYVTSMASVIAAIPRGEFEHARTLRMSEWRTVWEVVILGTVEKAFEVLRQNAAMGWMMLTLVEGIVRSEGGIGSMLLAESKHFLLAEVFAIQLVILLVGLLQDFAINLARRMACPYADLTLERK</sequence>
<dbReference type="GO" id="GO:0005886">
    <property type="term" value="C:plasma membrane"/>
    <property type="evidence" value="ECO:0007669"/>
    <property type="project" value="UniProtKB-SubCell"/>
</dbReference>
<evidence type="ECO:0000313" key="9">
    <source>
        <dbReference type="Proteomes" id="UP000237684"/>
    </source>
</evidence>
<dbReference type="Proteomes" id="UP000237684">
    <property type="component" value="Unassembled WGS sequence"/>
</dbReference>
<evidence type="ECO:0000256" key="2">
    <source>
        <dbReference type="ARBA" id="ARBA00022448"/>
    </source>
</evidence>
<feature type="transmembrane region" description="Helical" evidence="7">
    <location>
        <begin position="54"/>
        <end position="77"/>
    </location>
</feature>
<evidence type="ECO:0000256" key="4">
    <source>
        <dbReference type="ARBA" id="ARBA00022692"/>
    </source>
</evidence>
<evidence type="ECO:0000256" key="6">
    <source>
        <dbReference type="ARBA" id="ARBA00023136"/>
    </source>
</evidence>
<keyword evidence="9" id="KW-1185">Reference proteome</keyword>
<dbReference type="InParanoid" id="A0A2S8STN9"/>
<feature type="transmembrane region" description="Helical" evidence="7">
    <location>
        <begin position="116"/>
        <end position="136"/>
    </location>
</feature>
<gene>
    <name evidence="8" type="ORF">B1R32_1064</name>
</gene>
<reference evidence="8 9" key="1">
    <citation type="journal article" date="2018" name="Syst. Appl. Microbiol.">
        <title>Abditibacterium utsteinense sp. nov., the first cultivated member of candidate phylum FBP, isolated from ice-free Antarctic soil samples.</title>
        <authorList>
            <person name="Tahon G."/>
            <person name="Tytgat B."/>
            <person name="Lebbe L."/>
            <person name="Carlier A."/>
            <person name="Willems A."/>
        </authorList>
    </citation>
    <scope>NUCLEOTIDE SEQUENCE [LARGE SCALE GENOMIC DNA]</scope>
    <source>
        <strain evidence="8 9">LMG 29911</strain>
    </source>
</reference>
<keyword evidence="6 7" id="KW-0472">Membrane</keyword>
<dbReference type="EMBL" id="NIGF01000006">
    <property type="protein sequence ID" value="PQV64160.1"/>
    <property type="molecule type" value="Genomic_DNA"/>
</dbReference>
<comment type="subcellular location">
    <subcellularLocation>
        <location evidence="1">Cell membrane</location>
        <topology evidence="1">Multi-pass membrane protein</topology>
    </subcellularLocation>
</comment>
<evidence type="ECO:0000256" key="5">
    <source>
        <dbReference type="ARBA" id="ARBA00022989"/>
    </source>
</evidence>
<accession>A0A2S8STN9</accession>
<feature type="transmembrane region" description="Helical" evidence="7">
    <location>
        <begin position="172"/>
        <end position="192"/>
    </location>
</feature>
<evidence type="ECO:0000256" key="1">
    <source>
        <dbReference type="ARBA" id="ARBA00004651"/>
    </source>
</evidence>
<dbReference type="AlphaFoldDB" id="A0A2S8STN9"/>
<keyword evidence="2" id="KW-0813">Transport</keyword>
<evidence type="ECO:0000313" key="8">
    <source>
        <dbReference type="EMBL" id="PQV64160.1"/>
    </source>
</evidence>
<keyword evidence="5 7" id="KW-1133">Transmembrane helix</keyword>
<comment type="caution">
    <text evidence="8">The sequence shown here is derived from an EMBL/GenBank/DDBJ whole genome shotgun (WGS) entry which is preliminary data.</text>
</comment>
<dbReference type="RefSeq" id="WP_202973464.1">
    <property type="nucleotide sequence ID" value="NZ_NIGF01000006.1"/>
</dbReference>